<dbReference type="SUPFAM" id="SSF52172">
    <property type="entry name" value="CheY-like"/>
    <property type="match status" value="1"/>
</dbReference>
<dbReference type="PRINTS" id="PR00038">
    <property type="entry name" value="HTHLUXR"/>
</dbReference>
<organism evidence="8 9">
    <name type="scientific">Panacibacter microcysteis</name>
    <dbReference type="NCBI Taxonomy" id="2793269"/>
    <lineage>
        <taxon>Bacteria</taxon>
        <taxon>Pseudomonadati</taxon>
        <taxon>Bacteroidota</taxon>
        <taxon>Chitinophagia</taxon>
        <taxon>Chitinophagales</taxon>
        <taxon>Chitinophagaceae</taxon>
        <taxon>Panacibacter</taxon>
    </lineage>
</organism>
<feature type="domain" description="Response regulatory" evidence="7">
    <location>
        <begin position="22"/>
        <end position="139"/>
    </location>
</feature>
<dbReference type="InterPro" id="IPR011006">
    <property type="entry name" value="CheY-like_superfamily"/>
</dbReference>
<dbReference type="PANTHER" id="PTHR43214">
    <property type="entry name" value="TWO-COMPONENT RESPONSE REGULATOR"/>
    <property type="match status" value="1"/>
</dbReference>
<keyword evidence="9" id="KW-1185">Reference proteome</keyword>
<protein>
    <submittedName>
        <fullName evidence="8">Response regulator transcription factor</fullName>
    </submittedName>
</protein>
<evidence type="ECO:0000259" key="7">
    <source>
        <dbReference type="PROSITE" id="PS50110"/>
    </source>
</evidence>
<dbReference type="Proteomes" id="UP000628448">
    <property type="component" value="Unassembled WGS sequence"/>
</dbReference>
<evidence type="ECO:0000256" key="4">
    <source>
        <dbReference type="ARBA" id="ARBA00023163"/>
    </source>
</evidence>
<dbReference type="SMART" id="SM00448">
    <property type="entry name" value="REC"/>
    <property type="match status" value="1"/>
</dbReference>
<evidence type="ECO:0000259" key="6">
    <source>
        <dbReference type="PROSITE" id="PS50043"/>
    </source>
</evidence>
<dbReference type="GO" id="GO:0003677">
    <property type="term" value="F:DNA binding"/>
    <property type="evidence" value="ECO:0007669"/>
    <property type="project" value="UniProtKB-KW"/>
</dbReference>
<sequence length="237" mass="27302">MLFNNDHFKRFPHENNLHRTFTVALADDHVLIRNGLAGLINSFPDYQVLFQAVDGQDFIDKMSAATAPDVAILDINMPRKDGYETANWIRQHYPEVKILALSMYDNENYIIRMLKNGARGYVLKEAEPSELKMALDSLIHKGYHHSELVTGHLINTLNKFDEDPKTKNTLLLSDREIEFLQYVCTELSYKEIADKMYLSPRTIDGYRDSMFDKLNIKTRVGLALYAVKNGLVNLNKM</sequence>
<keyword evidence="4" id="KW-0804">Transcription</keyword>
<dbReference type="SUPFAM" id="SSF46894">
    <property type="entry name" value="C-terminal effector domain of the bipartite response regulators"/>
    <property type="match status" value="1"/>
</dbReference>
<dbReference type="RefSeq" id="WP_196989905.1">
    <property type="nucleotide sequence ID" value="NZ_JADWYR010000001.1"/>
</dbReference>
<keyword evidence="3" id="KW-0238">DNA-binding</keyword>
<gene>
    <name evidence="8" type="ORF">I5907_06510</name>
</gene>
<dbReference type="InterPro" id="IPR039420">
    <property type="entry name" value="WalR-like"/>
</dbReference>
<dbReference type="AlphaFoldDB" id="A0A931E7V6"/>
<evidence type="ECO:0000256" key="5">
    <source>
        <dbReference type="PROSITE-ProRule" id="PRU00169"/>
    </source>
</evidence>
<reference evidence="8" key="1">
    <citation type="submission" date="2020-11" db="EMBL/GenBank/DDBJ databases">
        <title>Bacterial whole genome sequence for Panacibacter sp. DH6.</title>
        <authorList>
            <person name="Le V."/>
            <person name="Ko S."/>
            <person name="Ahn C.-Y."/>
            <person name="Oh H.-M."/>
        </authorList>
    </citation>
    <scope>NUCLEOTIDE SEQUENCE</scope>
    <source>
        <strain evidence="8">DH6</strain>
    </source>
</reference>
<evidence type="ECO:0000313" key="8">
    <source>
        <dbReference type="EMBL" id="MBG9375879.1"/>
    </source>
</evidence>
<dbReference type="EMBL" id="JADWYR010000001">
    <property type="protein sequence ID" value="MBG9375879.1"/>
    <property type="molecule type" value="Genomic_DNA"/>
</dbReference>
<dbReference type="CDD" id="cd17535">
    <property type="entry name" value="REC_NarL-like"/>
    <property type="match status" value="1"/>
</dbReference>
<proteinExistence type="predicted"/>
<dbReference type="GO" id="GO:0000160">
    <property type="term" value="P:phosphorelay signal transduction system"/>
    <property type="evidence" value="ECO:0007669"/>
    <property type="project" value="InterPro"/>
</dbReference>
<feature type="modified residue" description="4-aspartylphosphate" evidence="5">
    <location>
        <position position="74"/>
    </location>
</feature>
<evidence type="ECO:0000256" key="1">
    <source>
        <dbReference type="ARBA" id="ARBA00022553"/>
    </source>
</evidence>
<comment type="caution">
    <text evidence="8">The sequence shown here is derived from an EMBL/GenBank/DDBJ whole genome shotgun (WGS) entry which is preliminary data.</text>
</comment>
<dbReference type="InterPro" id="IPR001789">
    <property type="entry name" value="Sig_transdc_resp-reg_receiver"/>
</dbReference>
<dbReference type="GO" id="GO:0006355">
    <property type="term" value="P:regulation of DNA-templated transcription"/>
    <property type="evidence" value="ECO:0007669"/>
    <property type="project" value="InterPro"/>
</dbReference>
<accession>A0A931E7V6</accession>
<dbReference type="SMART" id="SM00421">
    <property type="entry name" value="HTH_LUXR"/>
    <property type="match status" value="1"/>
</dbReference>
<keyword evidence="2" id="KW-0805">Transcription regulation</keyword>
<dbReference type="InterPro" id="IPR058245">
    <property type="entry name" value="NreC/VraR/RcsB-like_REC"/>
</dbReference>
<keyword evidence="1 5" id="KW-0597">Phosphoprotein</keyword>
<evidence type="ECO:0000256" key="3">
    <source>
        <dbReference type="ARBA" id="ARBA00023125"/>
    </source>
</evidence>
<dbReference type="InterPro" id="IPR000792">
    <property type="entry name" value="Tscrpt_reg_LuxR_C"/>
</dbReference>
<dbReference type="CDD" id="cd06170">
    <property type="entry name" value="LuxR_C_like"/>
    <property type="match status" value="1"/>
</dbReference>
<dbReference type="PANTHER" id="PTHR43214:SF41">
    <property type="entry name" value="NITRATE_NITRITE RESPONSE REGULATOR PROTEIN NARP"/>
    <property type="match status" value="1"/>
</dbReference>
<evidence type="ECO:0000313" key="9">
    <source>
        <dbReference type="Proteomes" id="UP000628448"/>
    </source>
</evidence>
<dbReference type="InterPro" id="IPR016032">
    <property type="entry name" value="Sig_transdc_resp-reg_C-effctor"/>
</dbReference>
<dbReference type="Pfam" id="PF00072">
    <property type="entry name" value="Response_reg"/>
    <property type="match status" value="1"/>
</dbReference>
<dbReference type="PROSITE" id="PS50043">
    <property type="entry name" value="HTH_LUXR_2"/>
    <property type="match status" value="1"/>
</dbReference>
<name>A0A931E7V6_9BACT</name>
<feature type="domain" description="HTH luxR-type" evidence="6">
    <location>
        <begin position="165"/>
        <end position="230"/>
    </location>
</feature>
<evidence type="ECO:0000256" key="2">
    <source>
        <dbReference type="ARBA" id="ARBA00023015"/>
    </source>
</evidence>
<dbReference type="Pfam" id="PF00196">
    <property type="entry name" value="GerE"/>
    <property type="match status" value="1"/>
</dbReference>
<dbReference type="Gene3D" id="3.40.50.2300">
    <property type="match status" value="1"/>
</dbReference>
<dbReference type="PROSITE" id="PS50110">
    <property type="entry name" value="RESPONSE_REGULATORY"/>
    <property type="match status" value="1"/>
</dbReference>